<keyword evidence="2" id="KW-1185">Reference proteome</keyword>
<dbReference type="EMBL" id="MU267838">
    <property type="protein sequence ID" value="KAH7908212.1"/>
    <property type="molecule type" value="Genomic_DNA"/>
</dbReference>
<accession>A0ACB8A5A7</accession>
<protein>
    <submittedName>
        <fullName evidence="1">Uncharacterized protein</fullName>
    </submittedName>
</protein>
<sequence length="170" mass="18768">MFNLFIEYLTAIGVPWLRLYCGLFHEFVPWVAAVEETGKFLIVGKGNTPISFTSIPEVAAYLAHVLTTVPRARLSNIELRIEGQRASLSELGELYTASTALKTPVLVEHVDALPLPVGDNRGYLQAKFALGAGSSGWDCVEERDNEALARSGNALWEGHRWEGVKEVLRL</sequence>
<reference evidence="1" key="1">
    <citation type="journal article" date="2021" name="New Phytol.">
        <title>Evolutionary innovations through gain and loss of genes in the ectomycorrhizal Boletales.</title>
        <authorList>
            <person name="Wu G."/>
            <person name="Miyauchi S."/>
            <person name="Morin E."/>
            <person name="Kuo A."/>
            <person name="Drula E."/>
            <person name="Varga T."/>
            <person name="Kohler A."/>
            <person name="Feng B."/>
            <person name="Cao Y."/>
            <person name="Lipzen A."/>
            <person name="Daum C."/>
            <person name="Hundley H."/>
            <person name="Pangilinan J."/>
            <person name="Johnson J."/>
            <person name="Barry K."/>
            <person name="LaButti K."/>
            <person name="Ng V."/>
            <person name="Ahrendt S."/>
            <person name="Min B."/>
            <person name="Choi I.G."/>
            <person name="Park H."/>
            <person name="Plett J.M."/>
            <person name="Magnuson J."/>
            <person name="Spatafora J.W."/>
            <person name="Nagy L.G."/>
            <person name="Henrissat B."/>
            <person name="Grigoriev I.V."/>
            <person name="Yang Z.L."/>
            <person name="Xu J."/>
            <person name="Martin F.M."/>
        </authorList>
    </citation>
    <scope>NUCLEOTIDE SEQUENCE</scope>
    <source>
        <strain evidence="1">ATCC 28755</strain>
    </source>
</reference>
<organism evidence="1 2">
    <name type="scientific">Hygrophoropsis aurantiaca</name>
    <dbReference type="NCBI Taxonomy" id="72124"/>
    <lineage>
        <taxon>Eukaryota</taxon>
        <taxon>Fungi</taxon>
        <taxon>Dikarya</taxon>
        <taxon>Basidiomycota</taxon>
        <taxon>Agaricomycotina</taxon>
        <taxon>Agaricomycetes</taxon>
        <taxon>Agaricomycetidae</taxon>
        <taxon>Boletales</taxon>
        <taxon>Coniophorineae</taxon>
        <taxon>Hygrophoropsidaceae</taxon>
        <taxon>Hygrophoropsis</taxon>
    </lineage>
</organism>
<comment type="caution">
    <text evidence="1">The sequence shown here is derived from an EMBL/GenBank/DDBJ whole genome shotgun (WGS) entry which is preliminary data.</text>
</comment>
<evidence type="ECO:0000313" key="1">
    <source>
        <dbReference type="EMBL" id="KAH7908212.1"/>
    </source>
</evidence>
<name>A0ACB8A5A7_9AGAM</name>
<evidence type="ECO:0000313" key="2">
    <source>
        <dbReference type="Proteomes" id="UP000790377"/>
    </source>
</evidence>
<dbReference type="Proteomes" id="UP000790377">
    <property type="component" value="Unassembled WGS sequence"/>
</dbReference>
<proteinExistence type="predicted"/>
<gene>
    <name evidence="1" type="ORF">BJ138DRAFT_1158236</name>
</gene>